<dbReference type="EMBL" id="CP124545">
    <property type="protein sequence ID" value="WGV50381.1"/>
    <property type="molecule type" value="Genomic_DNA"/>
</dbReference>
<dbReference type="InterPro" id="IPR050320">
    <property type="entry name" value="N5-glutamine_MTase"/>
</dbReference>
<evidence type="ECO:0000256" key="1">
    <source>
        <dbReference type="ARBA" id="ARBA00012771"/>
    </source>
</evidence>
<dbReference type="Proteomes" id="UP001230933">
    <property type="component" value="Chromosome"/>
</dbReference>
<evidence type="ECO:0000256" key="3">
    <source>
        <dbReference type="ARBA" id="ARBA00022679"/>
    </source>
</evidence>
<evidence type="ECO:0000259" key="6">
    <source>
        <dbReference type="Pfam" id="PF05175"/>
    </source>
</evidence>
<evidence type="ECO:0000256" key="4">
    <source>
        <dbReference type="ARBA" id="ARBA00022691"/>
    </source>
</evidence>
<dbReference type="InterPro" id="IPR022446">
    <property type="entry name" value="MeTrfrase_put"/>
</dbReference>
<gene>
    <name evidence="7" type="ORF">BS297_30240</name>
    <name evidence="8" type="ORF">QIE55_03910</name>
</gene>
<dbReference type="NCBIfam" id="TIGR03704">
    <property type="entry name" value="PrmC_rel_meth"/>
    <property type="match status" value="1"/>
</dbReference>
<dbReference type="EC" id="2.1.1.297" evidence="1"/>
<comment type="catalytic activity">
    <reaction evidence="5">
        <text>L-glutaminyl-[peptide chain release factor] + S-adenosyl-L-methionine = N(5)-methyl-L-glutaminyl-[peptide chain release factor] + S-adenosyl-L-homocysteine + H(+)</text>
        <dbReference type="Rhea" id="RHEA:42896"/>
        <dbReference type="Rhea" id="RHEA-COMP:10271"/>
        <dbReference type="Rhea" id="RHEA-COMP:10272"/>
        <dbReference type="ChEBI" id="CHEBI:15378"/>
        <dbReference type="ChEBI" id="CHEBI:30011"/>
        <dbReference type="ChEBI" id="CHEBI:57856"/>
        <dbReference type="ChEBI" id="CHEBI:59789"/>
        <dbReference type="ChEBI" id="CHEBI:61891"/>
        <dbReference type="EC" id="2.1.1.297"/>
    </reaction>
</comment>
<evidence type="ECO:0000256" key="5">
    <source>
        <dbReference type="ARBA" id="ARBA00048391"/>
    </source>
</evidence>
<dbReference type="PANTHER" id="PTHR18895:SF74">
    <property type="entry name" value="MTRF1L RELEASE FACTOR GLUTAMINE METHYLTRANSFERASE"/>
    <property type="match status" value="1"/>
</dbReference>
<keyword evidence="2 7" id="KW-0489">Methyltransferase</keyword>
<dbReference type="PANTHER" id="PTHR18895">
    <property type="entry name" value="HEMK METHYLTRANSFERASE"/>
    <property type="match status" value="1"/>
</dbReference>
<dbReference type="AlphaFoldDB" id="A0A0C2ZYC6"/>
<dbReference type="SUPFAM" id="SSF53335">
    <property type="entry name" value="S-adenosyl-L-methionine-dependent methyltransferases"/>
    <property type="match status" value="1"/>
</dbReference>
<dbReference type="GO" id="GO:0032259">
    <property type="term" value="P:methylation"/>
    <property type="evidence" value="ECO:0007669"/>
    <property type="project" value="UniProtKB-KW"/>
</dbReference>
<dbReference type="CDD" id="cd02440">
    <property type="entry name" value="AdoMet_MTases"/>
    <property type="match status" value="1"/>
</dbReference>
<reference evidence="7 9" key="1">
    <citation type="journal article" date="2017" name="Poromechanics V (2013)">
        <title>Genomic Characterization of the Arsenic-Tolerant Actinobacterium, &lt;i&gt;Rhodococcus erythropolis&lt;/i&gt; S43.</title>
        <authorList>
            <person name="Retamal-Morales G."/>
            <person name="Mehnert M."/>
            <person name="Schwabe R."/>
            <person name="Tischler D."/>
            <person name="Schloemann M."/>
            <person name="Levican G.J."/>
        </authorList>
    </citation>
    <scope>NUCLEOTIDE SEQUENCE [LARGE SCALE GENOMIC DNA]</scope>
    <source>
        <strain evidence="7 9">S43</strain>
    </source>
</reference>
<dbReference type="Pfam" id="PF05175">
    <property type="entry name" value="MTS"/>
    <property type="match status" value="1"/>
</dbReference>
<dbReference type="SMR" id="A0A0C2ZYC6"/>
<accession>A0A0C2ZYC6</accession>
<dbReference type="EMBL" id="MRBO01000830">
    <property type="protein sequence ID" value="KAB2581559.1"/>
    <property type="molecule type" value="Genomic_DNA"/>
</dbReference>
<dbReference type="Gene3D" id="1.10.8.10">
    <property type="entry name" value="DNA helicase RuvA subunit, C-terminal domain"/>
    <property type="match status" value="1"/>
</dbReference>
<evidence type="ECO:0000313" key="7">
    <source>
        <dbReference type="EMBL" id="KAB2581559.1"/>
    </source>
</evidence>
<evidence type="ECO:0000313" key="9">
    <source>
        <dbReference type="Proteomes" id="UP000325576"/>
    </source>
</evidence>
<protein>
    <recommendedName>
        <fullName evidence="1">peptide chain release factor N(5)-glutamine methyltransferase</fullName>
        <ecNumber evidence="1">2.1.1.297</ecNumber>
    </recommendedName>
</protein>
<dbReference type="Gene3D" id="3.40.50.150">
    <property type="entry name" value="Vaccinia Virus protein VP39"/>
    <property type="match status" value="1"/>
</dbReference>
<sequence>MSAPDLPTFPASQQKSVAAILRAAGCVFAEDEARLLLHTARSLDELDAMVDRRVAGEPLEPVLGWVEFCGLRIHIDSGVFVPRRRTEFLARQACSLVVSGSVVVDMCCGSGAVGTVLQSTLDAVDLYAVDVEPAAVRCARRNITPPERVLEGDLFEPLPTELLGRVDVVVANAPYVPTDSIRLMPPEARLHEPLVSLDGGTDGLDLQRRIIADAAPWLRPGGCLLVETSTEQVEMTVETFTRGGFLTRVATYSETASTVVIGQC</sequence>
<dbReference type="InterPro" id="IPR004556">
    <property type="entry name" value="HemK-like"/>
</dbReference>
<name>A0A0C2ZYC6_RHOER</name>
<dbReference type="RefSeq" id="WP_020906129.1">
    <property type="nucleotide sequence ID" value="NZ_AP018733.1"/>
</dbReference>
<keyword evidence="3" id="KW-0808">Transferase</keyword>
<dbReference type="OMA" id="WAEFCGL"/>
<evidence type="ECO:0000256" key="2">
    <source>
        <dbReference type="ARBA" id="ARBA00022603"/>
    </source>
</evidence>
<organism evidence="7 9">
    <name type="scientific">Rhodococcus erythropolis</name>
    <name type="common">Arthrobacter picolinophilus</name>
    <dbReference type="NCBI Taxonomy" id="1833"/>
    <lineage>
        <taxon>Bacteria</taxon>
        <taxon>Bacillati</taxon>
        <taxon>Actinomycetota</taxon>
        <taxon>Actinomycetes</taxon>
        <taxon>Mycobacteriales</taxon>
        <taxon>Nocardiaceae</taxon>
        <taxon>Rhodococcus</taxon>
        <taxon>Rhodococcus erythropolis group</taxon>
    </lineage>
</organism>
<dbReference type="InterPro" id="IPR029063">
    <property type="entry name" value="SAM-dependent_MTases_sf"/>
</dbReference>
<dbReference type="NCBIfam" id="TIGR00536">
    <property type="entry name" value="hemK_fam"/>
    <property type="match status" value="1"/>
</dbReference>
<dbReference type="InterPro" id="IPR007848">
    <property type="entry name" value="Small_mtfrase_dom"/>
</dbReference>
<feature type="domain" description="Methyltransferase small" evidence="6">
    <location>
        <begin position="99"/>
        <end position="176"/>
    </location>
</feature>
<proteinExistence type="predicted"/>
<reference evidence="8" key="2">
    <citation type="submission" date="2023-08" db="EMBL/GenBank/DDBJ databases">
        <title>Isolation and Characterization of Rhodococcus erythropolis MGMM8.</title>
        <authorList>
            <person name="Diabankana R.G.C."/>
            <person name="Afordoanyi D.M."/>
            <person name="Validov S.Z."/>
        </authorList>
    </citation>
    <scope>NUCLEOTIDE SEQUENCE</scope>
    <source>
        <strain evidence="8">MGMM8</strain>
    </source>
</reference>
<dbReference type="GO" id="GO:0102559">
    <property type="term" value="F:peptide chain release factor N(5)-glutamine methyltransferase activity"/>
    <property type="evidence" value="ECO:0007669"/>
    <property type="project" value="UniProtKB-EC"/>
</dbReference>
<dbReference type="Proteomes" id="UP000325576">
    <property type="component" value="Unassembled WGS sequence"/>
</dbReference>
<evidence type="ECO:0000313" key="8">
    <source>
        <dbReference type="EMBL" id="WGV50381.1"/>
    </source>
</evidence>
<keyword evidence="4" id="KW-0949">S-adenosyl-L-methionine</keyword>